<evidence type="ECO:0000256" key="2">
    <source>
        <dbReference type="ARBA" id="ARBA00011738"/>
    </source>
</evidence>
<keyword evidence="12 14" id="KW-0030">Aminoacyl-tRNA synthetase</keyword>
<dbReference type="InterPro" id="IPR004095">
    <property type="entry name" value="TGS"/>
</dbReference>
<feature type="domain" description="TGS" evidence="16">
    <location>
        <begin position="1"/>
        <end position="64"/>
    </location>
</feature>
<dbReference type="FunFam" id="3.30.930.10:FF:000002">
    <property type="entry name" value="Threonine--tRNA ligase"/>
    <property type="match status" value="1"/>
</dbReference>
<accession>A0A2U2DT34</accession>
<dbReference type="CDD" id="cd00771">
    <property type="entry name" value="ThrRS_core"/>
    <property type="match status" value="1"/>
</dbReference>
<evidence type="ECO:0000256" key="7">
    <source>
        <dbReference type="ARBA" id="ARBA00022741"/>
    </source>
</evidence>
<evidence type="ECO:0000256" key="1">
    <source>
        <dbReference type="ARBA" id="ARBA00008226"/>
    </source>
</evidence>
<evidence type="ECO:0000256" key="9">
    <source>
        <dbReference type="ARBA" id="ARBA00022840"/>
    </source>
</evidence>
<dbReference type="OrthoDB" id="9802304at2"/>
<evidence type="ECO:0000256" key="11">
    <source>
        <dbReference type="ARBA" id="ARBA00022917"/>
    </source>
</evidence>
<evidence type="ECO:0000256" key="13">
    <source>
        <dbReference type="ARBA" id="ARBA00049515"/>
    </source>
</evidence>
<dbReference type="GO" id="GO:0005829">
    <property type="term" value="C:cytosol"/>
    <property type="evidence" value="ECO:0007669"/>
    <property type="project" value="TreeGrafter"/>
</dbReference>
<keyword evidence="6 14" id="KW-0479">Metal-binding</keyword>
<comment type="catalytic activity">
    <reaction evidence="13 14">
        <text>tRNA(Thr) + L-threonine + ATP = L-threonyl-tRNA(Thr) + AMP + diphosphate + H(+)</text>
        <dbReference type="Rhea" id="RHEA:24624"/>
        <dbReference type="Rhea" id="RHEA-COMP:9670"/>
        <dbReference type="Rhea" id="RHEA-COMP:9704"/>
        <dbReference type="ChEBI" id="CHEBI:15378"/>
        <dbReference type="ChEBI" id="CHEBI:30616"/>
        <dbReference type="ChEBI" id="CHEBI:33019"/>
        <dbReference type="ChEBI" id="CHEBI:57926"/>
        <dbReference type="ChEBI" id="CHEBI:78442"/>
        <dbReference type="ChEBI" id="CHEBI:78534"/>
        <dbReference type="ChEBI" id="CHEBI:456215"/>
        <dbReference type="EC" id="6.1.1.3"/>
    </reaction>
</comment>
<keyword evidence="5 14" id="KW-0436">Ligase</keyword>
<keyword evidence="7 14" id="KW-0547">Nucleotide-binding</keyword>
<comment type="caution">
    <text evidence="14">Lacks conserved residue(s) required for the propagation of feature annotation.</text>
</comment>
<dbReference type="Gene3D" id="3.40.50.800">
    <property type="entry name" value="Anticodon-binding domain"/>
    <property type="match status" value="1"/>
</dbReference>
<dbReference type="InterPro" id="IPR033728">
    <property type="entry name" value="ThrRS_core"/>
</dbReference>
<evidence type="ECO:0000256" key="14">
    <source>
        <dbReference type="HAMAP-Rule" id="MF_00184"/>
    </source>
</evidence>
<dbReference type="PANTHER" id="PTHR11451">
    <property type="entry name" value="THREONINE-TRNA LIGASE"/>
    <property type="match status" value="1"/>
</dbReference>
<dbReference type="InterPro" id="IPR045864">
    <property type="entry name" value="aa-tRNA-synth_II/BPL/LPL"/>
</dbReference>
<keyword evidence="10 14" id="KW-0694">RNA-binding</keyword>
<dbReference type="PRINTS" id="PR01047">
    <property type="entry name" value="TRNASYNTHTHR"/>
</dbReference>
<dbReference type="InterPro" id="IPR002314">
    <property type="entry name" value="aa-tRNA-synt_IIb"/>
</dbReference>
<comment type="subcellular location">
    <subcellularLocation>
        <location evidence="14">Cytoplasm</location>
    </subcellularLocation>
</comment>
<evidence type="ECO:0000256" key="6">
    <source>
        <dbReference type="ARBA" id="ARBA00022723"/>
    </source>
</evidence>
<gene>
    <name evidence="14" type="primary">thrS</name>
    <name evidence="17" type="ORF">DEM27_08780</name>
</gene>
<dbReference type="PROSITE" id="PS51880">
    <property type="entry name" value="TGS"/>
    <property type="match status" value="1"/>
</dbReference>
<evidence type="ECO:0000256" key="10">
    <source>
        <dbReference type="ARBA" id="ARBA00022884"/>
    </source>
</evidence>
<dbReference type="Gene3D" id="3.10.20.30">
    <property type="match status" value="1"/>
</dbReference>
<evidence type="ECO:0000313" key="17">
    <source>
        <dbReference type="EMBL" id="PWE56473.1"/>
    </source>
</evidence>
<dbReference type="CDD" id="cd00860">
    <property type="entry name" value="ThrRS_anticodon"/>
    <property type="match status" value="1"/>
</dbReference>
<dbReference type="Pfam" id="PF07973">
    <property type="entry name" value="tRNA_SAD"/>
    <property type="match status" value="1"/>
</dbReference>
<dbReference type="InterPro" id="IPR012947">
    <property type="entry name" value="tRNA_SAD"/>
</dbReference>
<evidence type="ECO:0000259" key="15">
    <source>
        <dbReference type="PROSITE" id="PS50862"/>
    </source>
</evidence>
<dbReference type="GO" id="GO:0000049">
    <property type="term" value="F:tRNA binding"/>
    <property type="evidence" value="ECO:0007669"/>
    <property type="project" value="UniProtKB-KW"/>
</dbReference>
<dbReference type="Gene3D" id="3.30.930.10">
    <property type="entry name" value="Bira Bifunctional Protein, Domain 2"/>
    <property type="match status" value="1"/>
</dbReference>
<dbReference type="GO" id="GO:0004829">
    <property type="term" value="F:threonine-tRNA ligase activity"/>
    <property type="evidence" value="ECO:0007669"/>
    <property type="project" value="UniProtKB-UniRule"/>
</dbReference>
<dbReference type="GO" id="GO:0046872">
    <property type="term" value="F:metal ion binding"/>
    <property type="evidence" value="ECO:0007669"/>
    <property type="project" value="UniProtKB-KW"/>
</dbReference>
<dbReference type="AlphaFoldDB" id="A0A2U2DT34"/>
<comment type="similarity">
    <text evidence="1 14">Belongs to the class-II aminoacyl-tRNA synthetase family.</text>
</comment>
<dbReference type="InterPro" id="IPR012675">
    <property type="entry name" value="Beta-grasp_dom_sf"/>
</dbReference>
<feature type="domain" description="Aminoacyl-transfer RNA synthetases class-II family profile" evidence="15">
    <location>
        <begin position="264"/>
        <end position="553"/>
    </location>
</feature>
<dbReference type="HAMAP" id="MF_00184">
    <property type="entry name" value="Thr_tRNA_synth"/>
    <property type="match status" value="1"/>
</dbReference>
<keyword evidence="4 14" id="KW-0820">tRNA-binding</keyword>
<evidence type="ECO:0000256" key="3">
    <source>
        <dbReference type="ARBA" id="ARBA00022490"/>
    </source>
</evidence>
<dbReference type="NCBIfam" id="TIGR00418">
    <property type="entry name" value="thrS"/>
    <property type="match status" value="1"/>
</dbReference>
<dbReference type="Proteomes" id="UP000245252">
    <property type="component" value="Unassembled WGS sequence"/>
</dbReference>
<sequence length="666" mass="74707">MSAAVSLTFPDGNVRTFDAGTTGRDVAESISKSLVKKAVAIAIDGTVRDLSDAVTDGRIEIITRSDPRALELIRHDAAHVMAEAVQELWPGTQVTIGPVIENGFYYDFARDEPFTPDDLPVIEKKMKEIIARNAPFTKEIWSRDKAKDVFAAKGEKYKVELVDAIPEGQDLKIYNQGEWFDLCRGPHMASTGQVGTAFKLMKVAGAYWRGDSNNPMLTRIYGTAWAEQAELDNYLHVLAEAEKRDHRRLGREMDLFHFQEEGPGVVFWHGKGWRIFQTLVSYMRRRLAADYQEVNAPQVLDTALWETSGHWGWYQENMFAVKSAHALTHPEDKEADNRVFALKPMNCPGHIQIFKHGLKSYRELPIRLAEFGNVHRYEPSGALHGLMRVRGFTQDDAHIFCTDEQMAAECLKINDLILSVYEDFGFKEVVVKLSTRPEKRVGSDALWDRAEAVMTDVLKTIEEQSGGRIKTGILPGEGAFYGPKFEYTLKDAIGREWQCGTTQVDFNLPERFGAFYIDQNSEKTQPVMIHRAICGSMERFLGILIENFAGHMPLWVAPVQVVVATITSEADAYGAEVAEVLRDAGLIVETDFRNEKINYKVREHSVTKVPVIVVCGKKEAEERSVNIRRLGSQAQTPMALADALAALVDEATPPDVKRKAAARRAV</sequence>
<dbReference type="InterPro" id="IPR012676">
    <property type="entry name" value="TGS-like"/>
</dbReference>
<keyword evidence="3 14" id="KW-0963">Cytoplasm</keyword>
<comment type="subunit">
    <text evidence="2 14">Homodimer.</text>
</comment>
<dbReference type="Pfam" id="PF00587">
    <property type="entry name" value="tRNA-synt_2b"/>
    <property type="match status" value="1"/>
</dbReference>
<feature type="binding site" evidence="14">
    <location>
        <position position="398"/>
    </location>
    <ligand>
        <name>Zn(2+)</name>
        <dbReference type="ChEBI" id="CHEBI:29105"/>
        <note>catalytic</note>
    </ligand>
</feature>
<dbReference type="Pfam" id="PF02824">
    <property type="entry name" value="TGS"/>
    <property type="match status" value="1"/>
</dbReference>
<dbReference type="GO" id="GO:0006435">
    <property type="term" value="P:threonyl-tRNA aminoacylation"/>
    <property type="evidence" value="ECO:0007669"/>
    <property type="project" value="UniProtKB-UniRule"/>
</dbReference>
<dbReference type="GO" id="GO:0005524">
    <property type="term" value="F:ATP binding"/>
    <property type="evidence" value="ECO:0007669"/>
    <property type="project" value="UniProtKB-UniRule"/>
</dbReference>
<dbReference type="SMART" id="SM00863">
    <property type="entry name" value="tRNA_SAD"/>
    <property type="match status" value="1"/>
</dbReference>
<dbReference type="FunFam" id="3.40.50.800:FF:000001">
    <property type="entry name" value="Threonine--tRNA ligase"/>
    <property type="match status" value="1"/>
</dbReference>
<feature type="binding site" evidence="14">
    <location>
        <position position="530"/>
    </location>
    <ligand>
        <name>Zn(2+)</name>
        <dbReference type="ChEBI" id="CHEBI:29105"/>
        <note>catalytic</note>
    </ligand>
</feature>
<dbReference type="Gene3D" id="3.30.54.20">
    <property type="match status" value="1"/>
</dbReference>
<evidence type="ECO:0000313" key="18">
    <source>
        <dbReference type="Proteomes" id="UP000245252"/>
    </source>
</evidence>
<evidence type="ECO:0000256" key="12">
    <source>
        <dbReference type="ARBA" id="ARBA00023146"/>
    </source>
</evidence>
<evidence type="ECO:0000256" key="8">
    <source>
        <dbReference type="ARBA" id="ARBA00022833"/>
    </source>
</evidence>
<keyword evidence="9 14" id="KW-0067">ATP-binding</keyword>
<name>A0A2U2DT34_9HYPH</name>
<dbReference type="EMBL" id="QFBC01000003">
    <property type="protein sequence ID" value="PWE56473.1"/>
    <property type="molecule type" value="Genomic_DNA"/>
</dbReference>
<organism evidence="17 18">
    <name type="scientific">Metarhizobium album</name>
    <dbReference type="NCBI Taxonomy" id="2182425"/>
    <lineage>
        <taxon>Bacteria</taxon>
        <taxon>Pseudomonadati</taxon>
        <taxon>Pseudomonadota</taxon>
        <taxon>Alphaproteobacteria</taxon>
        <taxon>Hyphomicrobiales</taxon>
        <taxon>Rhizobiaceae</taxon>
        <taxon>Metarhizobium</taxon>
    </lineage>
</organism>
<dbReference type="Pfam" id="PF03129">
    <property type="entry name" value="HGTP_anticodon"/>
    <property type="match status" value="1"/>
</dbReference>
<dbReference type="EC" id="6.1.1.3" evidence="14"/>
<comment type="caution">
    <text evidence="17">The sequence shown here is derived from an EMBL/GenBank/DDBJ whole genome shotgun (WGS) entry which is preliminary data.</text>
</comment>
<dbReference type="InterPro" id="IPR006195">
    <property type="entry name" value="aa-tRNA-synth_II"/>
</dbReference>
<evidence type="ECO:0000259" key="16">
    <source>
        <dbReference type="PROSITE" id="PS51880"/>
    </source>
</evidence>
<dbReference type="InterPro" id="IPR036621">
    <property type="entry name" value="Anticodon-bd_dom_sf"/>
</dbReference>
<dbReference type="PANTHER" id="PTHR11451:SF44">
    <property type="entry name" value="THREONINE--TRNA LIGASE, CHLOROPLASTIC_MITOCHONDRIAL 2"/>
    <property type="match status" value="1"/>
</dbReference>
<dbReference type="InterPro" id="IPR047246">
    <property type="entry name" value="ThrRS_anticodon"/>
</dbReference>
<feature type="binding site" evidence="14">
    <location>
        <position position="347"/>
    </location>
    <ligand>
        <name>Zn(2+)</name>
        <dbReference type="ChEBI" id="CHEBI:29105"/>
        <note>catalytic</note>
    </ligand>
</feature>
<evidence type="ECO:0000256" key="5">
    <source>
        <dbReference type="ARBA" id="ARBA00022598"/>
    </source>
</evidence>
<dbReference type="SUPFAM" id="SSF55186">
    <property type="entry name" value="ThrRS/AlaRS common domain"/>
    <property type="match status" value="1"/>
</dbReference>
<dbReference type="SUPFAM" id="SSF52954">
    <property type="entry name" value="Class II aaRS ABD-related"/>
    <property type="match status" value="1"/>
</dbReference>
<dbReference type="PROSITE" id="PS50862">
    <property type="entry name" value="AA_TRNA_LIGASE_II"/>
    <property type="match status" value="1"/>
</dbReference>
<comment type="cofactor">
    <cofactor evidence="14">
        <name>Zn(2+)</name>
        <dbReference type="ChEBI" id="CHEBI:29105"/>
    </cofactor>
    <text evidence="14">Binds 1 zinc ion per subunit.</text>
</comment>
<keyword evidence="18" id="KW-1185">Reference proteome</keyword>
<dbReference type="InterPro" id="IPR018163">
    <property type="entry name" value="Thr/Ala-tRNA-synth_IIc_edit"/>
</dbReference>
<evidence type="ECO:0000256" key="4">
    <source>
        <dbReference type="ARBA" id="ARBA00022555"/>
    </source>
</evidence>
<dbReference type="InterPro" id="IPR004154">
    <property type="entry name" value="Anticodon-bd"/>
</dbReference>
<keyword evidence="8 14" id="KW-0862">Zinc</keyword>
<protein>
    <recommendedName>
        <fullName evidence="14">Threonine--tRNA ligase</fullName>
        <ecNumber evidence="14">6.1.1.3</ecNumber>
    </recommendedName>
    <alternativeName>
        <fullName evidence="14">Threonyl-tRNA synthetase</fullName>
        <shortName evidence="14">ThrRS</shortName>
    </alternativeName>
</protein>
<dbReference type="SUPFAM" id="SSF55681">
    <property type="entry name" value="Class II aaRS and biotin synthetases"/>
    <property type="match status" value="1"/>
</dbReference>
<reference evidence="17 18" key="1">
    <citation type="submission" date="2018-05" db="EMBL/GenBank/DDBJ databases">
        <title>The draft genome of strain NS-104.</title>
        <authorList>
            <person name="Hang P."/>
            <person name="Jiang J."/>
        </authorList>
    </citation>
    <scope>NUCLEOTIDE SEQUENCE [LARGE SCALE GENOMIC DNA]</scope>
    <source>
        <strain evidence="17 18">NS-104</strain>
    </source>
</reference>
<dbReference type="RefSeq" id="WP_109457848.1">
    <property type="nucleotide sequence ID" value="NZ_QFBC01000003.1"/>
</dbReference>
<dbReference type="Gene3D" id="3.30.980.10">
    <property type="entry name" value="Threonyl-trna Synthetase, Chain A, domain 2"/>
    <property type="match status" value="1"/>
</dbReference>
<keyword evidence="11 14" id="KW-0648">Protein biosynthesis</keyword>
<dbReference type="InterPro" id="IPR002320">
    <property type="entry name" value="Thr-tRNA-ligase_IIa"/>
</dbReference>
<dbReference type="CDD" id="cd01667">
    <property type="entry name" value="TGS_ThrRS"/>
    <property type="match status" value="1"/>
</dbReference>
<dbReference type="FunFam" id="3.30.54.20:FF:000002">
    <property type="entry name" value="Threonine--tRNA ligase"/>
    <property type="match status" value="1"/>
</dbReference>
<dbReference type="FunFam" id="3.30.980.10:FF:000005">
    <property type="entry name" value="Threonyl-tRNA synthetase, mitochondrial"/>
    <property type="match status" value="1"/>
</dbReference>
<dbReference type="SUPFAM" id="SSF81271">
    <property type="entry name" value="TGS-like"/>
    <property type="match status" value="1"/>
</dbReference>
<proteinExistence type="inferred from homology"/>